<feature type="compositionally biased region" description="Polar residues" evidence="2">
    <location>
        <begin position="10"/>
        <end position="24"/>
    </location>
</feature>
<sequence length="447" mass="49954">MGNKCLTCSGGKNSNGSESPSCFASSKKSRQRRKRQAGNVLPSDLHASGGHSVVSTHSHSVRPDTLELQTARNSESGGSRFPDFSLHGVQKMSPIAVSATATPPGTNTTIEDVDLQKIEKLFQVYCDDVNKKIILPDGVERFCLDLEVDPTEFIVLALAWKFKAATMCQFTKKEFVSGFLTLHCDSIHSLKSSFKKLESDALSNFKDLYRFTFQFALDIEEGQRSLPCDIAIAMWDVVFSRSHPLMLESWIKYLNEHNVRGISRDTWNMFLYLTESLNDDLSNYNDNEAWPSLFDDFVEYKRAEIEKNNPETEEKENDSQDDEANVEGSRETEDNDDHRTSVVTEREKETLDVSTCEHLIEESNNTEHIVEHPGPDKTQQTVCDADENDTLKNTKLPGHISSSSESSPGPVCSASENPALSEYAEKPSPPLLLSQLHSDPEDSSNVD</sequence>
<feature type="compositionally biased region" description="Basic residues" evidence="2">
    <location>
        <begin position="27"/>
        <end position="36"/>
    </location>
</feature>
<evidence type="ECO:0000256" key="1">
    <source>
        <dbReference type="RuleBase" id="RU410713"/>
    </source>
</evidence>
<accession>A0ABP0GCQ6</accession>
<feature type="region of interest" description="Disordered" evidence="2">
    <location>
        <begin position="365"/>
        <end position="447"/>
    </location>
</feature>
<evidence type="ECO:0000256" key="2">
    <source>
        <dbReference type="SAM" id="MobiDB-lite"/>
    </source>
</evidence>
<dbReference type="InterPro" id="IPR005176">
    <property type="entry name" value="PONY_dom"/>
</dbReference>
<name>A0ABP0GCQ6_CLALP</name>
<comment type="caution">
    <text evidence="4">The sequence shown here is derived from an EMBL/GenBank/DDBJ whole genome shotgun (WGS) entry which is preliminary data.</text>
</comment>
<dbReference type="PANTHER" id="PTHR12281:SF31">
    <property type="entry name" value="DCN1-LIKE PROTEIN 3"/>
    <property type="match status" value="1"/>
</dbReference>
<protein>
    <recommendedName>
        <fullName evidence="1">Defective in cullin neddylation protein</fullName>
    </recommendedName>
</protein>
<dbReference type="Proteomes" id="UP001642483">
    <property type="component" value="Unassembled WGS sequence"/>
</dbReference>
<evidence type="ECO:0000259" key="3">
    <source>
        <dbReference type="PROSITE" id="PS51229"/>
    </source>
</evidence>
<keyword evidence="5" id="KW-1185">Reference proteome</keyword>
<dbReference type="PROSITE" id="PS51229">
    <property type="entry name" value="DCUN1"/>
    <property type="match status" value="1"/>
</dbReference>
<evidence type="ECO:0000313" key="5">
    <source>
        <dbReference type="Proteomes" id="UP001642483"/>
    </source>
</evidence>
<feature type="compositionally biased region" description="Polar residues" evidence="2">
    <location>
        <begin position="67"/>
        <end position="77"/>
    </location>
</feature>
<feature type="region of interest" description="Disordered" evidence="2">
    <location>
        <begin position="306"/>
        <end position="353"/>
    </location>
</feature>
<feature type="compositionally biased region" description="Acidic residues" evidence="2">
    <location>
        <begin position="313"/>
        <end position="325"/>
    </location>
</feature>
<feature type="region of interest" description="Disordered" evidence="2">
    <location>
        <begin position="1"/>
        <end position="80"/>
    </location>
</feature>
<feature type="compositionally biased region" description="Low complexity" evidence="2">
    <location>
        <begin position="48"/>
        <end position="58"/>
    </location>
</feature>
<dbReference type="Gene3D" id="1.10.238.200">
    <property type="entry name" value="Cullin, PONY binding domain"/>
    <property type="match status" value="1"/>
</dbReference>
<dbReference type="InterPro" id="IPR042460">
    <property type="entry name" value="DCN1-like_PONY"/>
</dbReference>
<dbReference type="EMBL" id="CAWYQH010000108">
    <property type="protein sequence ID" value="CAK8689555.1"/>
    <property type="molecule type" value="Genomic_DNA"/>
</dbReference>
<feature type="domain" description="DCUN1" evidence="3">
    <location>
        <begin position="113"/>
        <end position="302"/>
    </location>
</feature>
<organism evidence="4 5">
    <name type="scientific">Clavelina lepadiformis</name>
    <name type="common">Light-bulb sea squirt</name>
    <name type="synonym">Ascidia lepadiformis</name>
    <dbReference type="NCBI Taxonomy" id="159417"/>
    <lineage>
        <taxon>Eukaryota</taxon>
        <taxon>Metazoa</taxon>
        <taxon>Chordata</taxon>
        <taxon>Tunicata</taxon>
        <taxon>Ascidiacea</taxon>
        <taxon>Aplousobranchia</taxon>
        <taxon>Clavelinidae</taxon>
        <taxon>Clavelina</taxon>
    </lineage>
</organism>
<dbReference type="InterPro" id="IPR014764">
    <property type="entry name" value="DCN-prot"/>
</dbReference>
<dbReference type="PANTHER" id="PTHR12281">
    <property type="entry name" value="RP42 RELATED"/>
    <property type="match status" value="1"/>
</dbReference>
<feature type="compositionally biased region" description="Basic and acidic residues" evidence="2">
    <location>
        <begin position="328"/>
        <end position="351"/>
    </location>
</feature>
<comment type="function">
    <text evidence="1">Neddylation of cullins play an essential role in the regulation of SCF-type complexes activity.</text>
</comment>
<reference evidence="4 5" key="1">
    <citation type="submission" date="2024-02" db="EMBL/GenBank/DDBJ databases">
        <authorList>
            <person name="Daric V."/>
            <person name="Darras S."/>
        </authorList>
    </citation>
    <scope>NUCLEOTIDE SEQUENCE [LARGE SCALE GENOMIC DNA]</scope>
</reference>
<dbReference type="Pfam" id="PF03556">
    <property type="entry name" value="Cullin_binding"/>
    <property type="match status" value="1"/>
</dbReference>
<feature type="compositionally biased region" description="Low complexity" evidence="2">
    <location>
        <begin position="401"/>
        <end position="415"/>
    </location>
</feature>
<dbReference type="Gene3D" id="1.10.238.10">
    <property type="entry name" value="EF-hand"/>
    <property type="match status" value="1"/>
</dbReference>
<proteinExistence type="predicted"/>
<gene>
    <name evidence="4" type="ORF">CVLEPA_LOCUS21542</name>
</gene>
<evidence type="ECO:0000313" key="4">
    <source>
        <dbReference type="EMBL" id="CAK8689555.1"/>
    </source>
</evidence>